<evidence type="ECO:0000256" key="3">
    <source>
        <dbReference type="ARBA" id="ARBA00022448"/>
    </source>
</evidence>
<dbReference type="AlphaFoldDB" id="A0A9Q0H6Q1"/>
<feature type="transmembrane region" description="Helical" evidence="9">
    <location>
        <begin position="26"/>
        <end position="47"/>
    </location>
</feature>
<protein>
    <submittedName>
        <fullName evidence="10">Uncharacterized protein</fullName>
    </submittedName>
</protein>
<accession>A0A9Q0H6Q1</accession>
<evidence type="ECO:0000256" key="8">
    <source>
        <dbReference type="SAM" id="MobiDB-lite"/>
    </source>
</evidence>
<dbReference type="OrthoDB" id="770444at2759"/>
<organism evidence="10 11">
    <name type="scientific">Protea cynaroides</name>
    <dbReference type="NCBI Taxonomy" id="273540"/>
    <lineage>
        <taxon>Eukaryota</taxon>
        <taxon>Viridiplantae</taxon>
        <taxon>Streptophyta</taxon>
        <taxon>Embryophyta</taxon>
        <taxon>Tracheophyta</taxon>
        <taxon>Spermatophyta</taxon>
        <taxon>Magnoliopsida</taxon>
        <taxon>Proteales</taxon>
        <taxon>Proteaceae</taxon>
        <taxon>Protea</taxon>
    </lineage>
</organism>
<reference evidence="10" key="1">
    <citation type="journal article" date="2023" name="Plant J.">
        <title>The genome of the king protea, Protea cynaroides.</title>
        <authorList>
            <person name="Chang J."/>
            <person name="Duong T.A."/>
            <person name="Schoeman C."/>
            <person name="Ma X."/>
            <person name="Roodt D."/>
            <person name="Barker N."/>
            <person name="Li Z."/>
            <person name="Van de Peer Y."/>
            <person name="Mizrachi E."/>
        </authorList>
    </citation>
    <scope>NUCLEOTIDE SEQUENCE</scope>
    <source>
        <tissue evidence="10">Young leaves</tissue>
    </source>
</reference>
<evidence type="ECO:0000256" key="5">
    <source>
        <dbReference type="ARBA" id="ARBA00022970"/>
    </source>
</evidence>
<keyword evidence="7 9" id="KW-0472">Membrane</keyword>
<dbReference type="PANTHER" id="PTHR33228:SF49">
    <property type="entry name" value="PROTEIN GLUTAMINE DUMPER 5"/>
    <property type="match status" value="1"/>
</dbReference>
<evidence type="ECO:0000313" key="11">
    <source>
        <dbReference type="Proteomes" id="UP001141806"/>
    </source>
</evidence>
<evidence type="ECO:0000313" key="10">
    <source>
        <dbReference type="EMBL" id="KAJ4960239.1"/>
    </source>
</evidence>
<evidence type="ECO:0000256" key="6">
    <source>
        <dbReference type="ARBA" id="ARBA00022989"/>
    </source>
</evidence>
<keyword evidence="11" id="KW-1185">Reference proteome</keyword>
<comment type="caution">
    <text evidence="10">The sequence shown here is derived from an EMBL/GenBank/DDBJ whole genome shotgun (WGS) entry which is preliminary data.</text>
</comment>
<keyword evidence="3" id="KW-0813">Transport</keyword>
<dbReference type="Proteomes" id="UP001141806">
    <property type="component" value="Unassembled WGS sequence"/>
</dbReference>
<dbReference type="GO" id="GO:0006865">
    <property type="term" value="P:amino acid transport"/>
    <property type="evidence" value="ECO:0007669"/>
    <property type="project" value="UniProtKB-KW"/>
</dbReference>
<comment type="subcellular location">
    <subcellularLocation>
        <location evidence="1">Membrane</location>
        <topology evidence="1">Single-pass membrane protein</topology>
    </subcellularLocation>
</comment>
<evidence type="ECO:0000256" key="1">
    <source>
        <dbReference type="ARBA" id="ARBA00004167"/>
    </source>
</evidence>
<dbReference type="InterPro" id="IPR040359">
    <property type="entry name" value="GDU"/>
</dbReference>
<dbReference type="GO" id="GO:0016020">
    <property type="term" value="C:membrane"/>
    <property type="evidence" value="ECO:0007669"/>
    <property type="project" value="UniProtKB-SubCell"/>
</dbReference>
<evidence type="ECO:0000256" key="9">
    <source>
        <dbReference type="SAM" id="Phobius"/>
    </source>
</evidence>
<dbReference type="EMBL" id="JAMYWD010000009">
    <property type="protein sequence ID" value="KAJ4960239.1"/>
    <property type="molecule type" value="Genomic_DNA"/>
</dbReference>
<evidence type="ECO:0000256" key="4">
    <source>
        <dbReference type="ARBA" id="ARBA00022692"/>
    </source>
</evidence>
<evidence type="ECO:0000256" key="7">
    <source>
        <dbReference type="ARBA" id="ARBA00023136"/>
    </source>
</evidence>
<dbReference type="GO" id="GO:0080143">
    <property type="term" value="P:regulation of amino acid export"/>
    <property type="evidence" value="ECO:0007669"/>
    <property type="project" value="InterPro"/>
</dbReference>
<keyword evidence="4 9" id="KW-0812">Transmembrane</keyword>
<feature type="region of interest" description="Disordered" evidence="8">
    <location>
        <begin position="51"/>
        <end position="71"/>
    </location>
</feature>
<proteinExistence type="inferred from homology"/>
<gene>
    <name evidence="10" type="ORF">NE237_020149</name>
</gene>
<keyword evidence="5" id="KW-0029">Amino-acid transport</keyword>
<evidence type="ECO:0000256" key="2">
    <source>
        <dbReference type="ARBA" id="ARBA00009977"/>
    </source>
</evidence>
<sequence>MRPTNTTAAAAAAATGFMRWNSPVPYLFAGIAAMLSLITLALTILACSHCNSSSNSSQGETKDDLAKPTSLPVDTEPKFVVIMAGEERPTFLANPVPPSEVTQQV</sequence>
<dbReference type="PANTHER" id="PTHR33228">
    <property type="entry name" value="PROTEIN GLUTAMINE DUMPER 4-RELATED"/>
    <property type="match status" value="1"/>
</dbReference>
<keyword evidence="6 9" id="KW-1133">Transmembrane helix</keyword>
<comment type="similarity">
    <text evidence="2">Belongs to the GLUTAMINE DUMPER 1 (TC 9.B.60) family.</text>
</comment>
<name>A0A9Q0H6Q1_9MAGN</name>